<evidence type="ECO:0000256" key="3">
    <source>
        <dbReference type="SAM" id="MobiDB-lite"/>
    </source>
</evidence>
<feature type="region of interest" description="Disordered" evidence="3">
    <location>
        <begin position="95"/>
        <end position="160"/>
    </location>
</feature>
<dbReference type="InterPro" id="IPR016197">
    <property type="entry name" value="Chromo-like_dom_sf"/>
</dbReference>
<dbReference type="PROSITE" id="PS50157">
    <property type="entry name" value="ZINC_FINGER_C2H2_2"/>
    <property type="match status" value="1"/>
</dbReference>
<dbReference type="Gene3D" id="2.40.50.40">
    <property type="match status" value="1"/>
</dbReference>
<sequence length="548" mass="61232">MEVEDALSAKFRTLIEGLMVATTAQIVKMFSKVLTETRVEICRNWKEIDSLKQQLEECELQKTEAIIRAQMLSELKRETDEVEVCMVSQPDVQDADAFRPQAQGSEERTEMVSVENRRIGERYANTSGPVTAQSSNTGASSAEIENSCLGNSPPHSQETHGTQMVVDLELACPSTNTLQVKGEIASSSNPKKNTVPKRPLSTGLLKVDQKSRDIKPVAKRRLMKKHANDMVNVARGLRDRQHLSMHRRCLCCTSDECYLQSSPSRAHHQEPTVYVCRKCEKRFKTHILFKGHKCSMPQSCDRCEHTFFTMQGLSAHGQEVGPPFICSQCDQTFATQCAWNLHKRKHPNDASAQDSKENVVDVENAHKTMKPQLQVRLERISDSQLEAALYTKSDSLHDNLTTCASKTSRTQESEPGVVGTLLDSSVEESTDRSVDAVMSTSTCPTELGEDSLSLKSPVAHGFNKVKDERRSNSGMEESVLCSSPRKRKISDCSHDAYNGVFPVEKILKSRNNKGKSEVQVKWMPCSLCGAKFQNTWEPAESFPDLLED</sequence>
<dbReference type="GO" id="GO:0008270">
    <property type="term" value="F:zinc ion binding"/>
    <property type="evidence" value="ECO:0007669"/>
    <property type="project" value="UniProtKB-KW"/>
</dbReference>
<evidence type="ECO:0000259" key="5">
    <source>
        <dbReference type="PROSITE" id="PS50157"/>
    </source>
</evidence>
<organism evidence="6 7">
    <name type="scientific">Triplophysa tibetana</name>
    <dbReference type="NCBI Taxonomy" id="1572043"/>
    <lineage>
        <taxon>Eukaryota</taxon>
        <taxon>Metazoa</taxon>
        <taxon>Chordata</taxon>
        <taxon>Craniata</taxon>
        <taxon>Vertebrata</taxon>
        <taxon>Euteleostomi</taxon>
        <taxon>Actinopterygii</taxon>
        <taxon>Neopterygii</taxon>
        <taxon>Teleostei</taxon>
        <taxon>Ostariophysi</taxon>
        <taxon>Cypriniformes</taxon>
        <taxon>Nemacheilidae</taxon>
        <taxon>Triplophysa</taxon>
    </lineage>
</organism>
<dbReference type="PROSITE" id="PS50013">
    <property type="entry name" value="CHROMO_2"/>
    <property type="match status" value="1"/>
</dbReference>
<protein>
    <recommendedName>
        <fullName evidence="8">C2H2-type domain-containing protein</fullName>
    </recommendedName>
</protein>
<keyword evidence="2" id="KW-0863">Zinc-finger</keyword>
<name>A0A5A9PLP6_9TELE</name>
<dbReference type="Gene3D" id="3.30.160.60">
    <property type="entry name" value="Classic Zinc Finger"/>
    <property type="match status" value="1"/>
</dbReference>
<dbReference type="InterPro" id="IPR036236">
    <property type="entry name" value="Znf_C2H2_sf"/>
</dbReference>
<reference evidence="6 7" key="1">
    <citation type="journal article" date="2019" name="Mol. Ecol. Resour.">
        <title>Chromosome-level genome assembly of Triplophysa tibetana, a fish adapted to the harsh high-altitude environment of the Tibetan Plateau.</title>
        <authorList>
            <person name="Yang X."/>
            <person name="Liu H."/>
            <person name="Ma Z."/>
            <person name="Zou Y."/>
            <person name="Zou M."/>
            <person name="Mao Y."/>
            <person name="Li X."/>
            <person name="Wang H."/>
            <person name="Chen T."/>
            <person name="Wang W."/>
            <person name="Yang R."/>
        </authorList>
    </citation>
    <scope>NUCLEOTIDE SEQUENCE [LARGE SCALE GENOMIC DNA]</scope>
    <source>
        <strain evidence="6">TTIB1903HZAU</strain>
        <tissue evidence="6">Muscle</tissue>
    </source>
</reference>
<proteinExistence type="predicted"/>
<keyword evidence="2" id="KW-0479">Metal-binding</keyword>
<feature type="domain" description="Chromo" evidence="4">
    <location>
        <begin position="501"/>
        <end position="548"/>
    </location>
</feature>
<dbReference type="EMBL" id="SOYY01000004">
    <property type="protein sequence ID" value="KAA0722101.1"/>
    <property type="molecule type" value="Genomic_DNA"/>
</dbReference>
<dbReference type="AlphaFoldDB" id="A0A5A9PLP6"/>
<dbReference type="Proteomes" id="UP000324632">
    <property type="component" value="Chromosome 4"/>
</dbReference>
<dbReference type="SMART" id="SM00355">
    <property type="entry name" value="ZnF_C2H2"/>
    <property type="match status" value="2"/>
</dbReference>
<dbReference type="CDD" id="cd00024">
    <property type="entry name" value="CD_CSD"/>
    <property type="match status" value="1"/>
</dbReference>
<feature type="compositionally biased region" description="Basic and acidic residues" evidence="3">
    <location>
        <begin position="105"/>
        <end position="121"/>
    </location>
</feature>
<comment type="subcellular location">
    <subcellularLocation>
        <location evidence="1">Nucleus</location>
    </subcellularLocation>
</comment>
<dbReference type="InterPro" id="IPR000953">
    <property type="entry name" value="Chromo/chromo_shadow_dom"/>
</dbReference>
<accession>A0A5A9PLP6</accession>
<comment type="caution">
    <text evidence="6">The sequence shown here is derived from an EMBL/GenBank/DDBJ whole genome shotgun (WGS) entry which is preliminary data.</text>
</comment>
<dbReference type="GO" id="GO:0005634">
    <property type="term" value="C:nucleus"/>
    <property type="evidence" value="ECO:0007669"/>
    <property type="project" value="UniProtKB-SubCell"/>
</dbReference>
<evidence type="ECO:0000259" key="4">
    <source>
        <dbReference type="PROSITE" id="PS50013"/>
    </source>
</evidence>
<evidence type="ECO:0008006" key="8">
    <source>
        <dbReference type="Google" id="ProtNLM"/>
    </source>
</evidence>
<dbReference type="SUPFAM" id="SSF54160">
    <property type="entry name" value="Chromo domain-like"/>
    <property type="match status" value="1"/>
</dbReference>
<keyword evidence="7" id="KW-1185">Reference proteome</keyword>
<gene>
    <name evidence="6" type="ORF">E1301_Tti009151</name>
</gene>
<evidence type="ECO:0000313" key="7">
    <source>
        <dbReference type="Proteomes" id="UP000324632"/>
    </source>
</evidence>
<keyword evidence="2" id="KW-0862">Zinc</keyword>
<dbReference type="SUPFAM" id="SSF57667">
    <property type="entry name" value="beta-beta-alpha zinc fingers"/>
    <property type="match status" value="1"/>
</dbReference>
<feature type="domain" description="C2H2-type" evidence="5">
    <location>
        <begin position="324"/>
        <end position="351"/>
    </location>
</feature>
<evidence type="ECO:0000313" key="6">
    <source>
        <dbReference type="EMBL" id="KAA0722101.1"/>
    </source>
</evidence>
<evidence type="ECO:0000256" key="2">
    <source>
        <dbReference type="PROSITE-ProRule" id="PRU00042"/>
    </source>
</evidence>
<dbReference type="InterPro" id="IPR013087">
    <property type="entry name" value="Znf_C2H2_type"/>
</dbReference>
<feature type="region of interest" description="Disordered" evidence="3">
    <location>
        <begin position="424"/>
        <end position="450"/>
    </location>
</feature>
<feature type="compositionally biased region" description="Polar residues" evidence="3">
    <location>
        <begin position="124"/>
        <end position="160"/>
    </location>
</feature>
<evidence type="ECO:0000256" key="1">
    <source>
        <dbReference type="ARBA" id="ARBA00004123"/>
    </source>
</evidence>
<feature type="compositionally biased region" description="Polar residues" evidence="3">
    <location>
        <begin position="181"/>
        <end position="192"/>
    </location>
</feature>
<feature type="region of interest" description="Disordered" evidence="3">
    <location>
        <begin position="181"/>
        <end position="202"/>
    </location>
</feature>
<dbReference type="PROSITE" id="PS00028">
    <property type="entry name" value="ZINC_FINGER_C2H2_1"/>
    <property type="match status" value="1"/>
</dbReference>